<organism evidence="2 3">
    <name type="scientific">Limnoglobus roseus</name>
    <dbReference type="NCBI Taxonomy" id="2598579"/>
    <lineage>
        <taxon>Bacteria</taxon>
        <taxon>Pseudomonadati</taxon>
        <taxon>Planctomycetota</taxon>
        <taxon>Planctomycetia</taxon>
        <taxon>Gemmatales</taxon>
        <taxon>Gemmataceae</taxon>
        <taxon>Limnoglobus</taxon>
    </lineage>
</organism>
<sequence length="144" mass="15089">MPVPITCSGCSAKMTAPDAAIGKRVTCPQCKTSFVVPDPNASEGFEVVEEEVLDVAEIIEDDPAPPPVKPAVPTVAKAVPASPAAASPSTDGKRSASKVLQKNLRRKKQVDASDYLTKVNGKPIALRPGETPPPPIPRKSSPRE</sequence>
<accession>A0A5C1AEU7</accession>
<evidence type="ECO:0000313" key="2">
    <source>
        <dbReference type="EMBL" id="QEL17300.1"/>
    </source>
</evidence>
<evidence type="ECO:0000256" key="1">
    <source>
        <dbReference type="SAM" id="MobiDB-lite"/>
    </source>
</evidence>
<reference evidence="3" key="1">
    <citation type="submission" date="2019-08" db="EMBL/GenBank/DDBJ databases">
        <title>Limnoglobus roseus gen. nov., sp. nov., a novel freshwater planctomycete with a giant genome from the family Gemmataceae.</title>
        <authorList>
            <person name="Kulichevskaya I.S."/>
            <person name="Naumoff D.G."/>
            <person name="Miroshnikov K."/>
            <person name="Ivanova A."/>
            <person name="Philippov D.A."/>
            <person name="Hakobyan A."/>
            <person name="Rijpstra I.C."/>
            <person name="Sinninghe Damste J.S."/>
            <person name="Liesack W."/>
            <person name="Dedysh S.N."/>
        </authorList>
    </citation>
    <scope>NUCLEOTIDE SEQUENCE [LARGE SCALE GENOMIC DNA]</scope>
    <source>
        <strain evidence="3">PX52</strain>
    </source>
</reference>
<dbReference type="Proteomes" id="UP000324974">
    <property type="component" value="Chromosome"/>
</dbReference>
<proteinExistence type="predicted"/>
<dbReference type="RefSeq" id="WP_149111930.1">
    <property type="nucleotide sequence ID" value="NZ_CP042425.1"/>
</dbReference>
<keyword evidence="3" id="KW-1185">Reference proteome</keyword>
<dbReference type="KEGG" id="lrs:PX52LOC_04283"/>
<dbReference type="AlphaFoldDB" id="A0A5C1AEU7"/>
<name>A0A5C1AEU7_9BACT</name>
<feature type="compositionally biased region" description="Low complexity" evidence="1">
    <location>
        <begin position="71"/>
        <end position="90"/>
    </location>
</feature>
<feature type="region of interest" description="Disordered" evidence="1">
    <location>
        <begin position="61"/>
        <end position="144"/>
    </location>
</feature>
<dbReference type="OrthoDB" id="278173at2"/>
<protein>
    <submittedName>
        <fullName evidence="2">TIGR03067 domain-containing protein</fullName>
    </submittedName>
</protein>
<dbReference type="EMBL" id="CP042425">
    <property type="protein sequence ID" value="QEL17300.1"/>
    <property type="molecule type" value="Genomic_DNA"/>
</dbReference>
<evidence type="ECO:0000313" key="3">
    <source>
        <dbReference type="Proteomes" id="UP000324974"/>
    </source>
</evidence>
<gene>
    <name evidence="2" type="ORF">PX52LOC_04283</name>
</gene>